<evidence type="ECO:0000313" key="2">
    <source>
        <dbReference type="Proteomes" id="UP000051448"/>
    </source>
</evidence>
<sequence>MISEEFFNVFLVQGLDERMKAIRETVQPEFEIFGEQLVLFLESKCNQKFYAHVAQHRRRTKYAPEITWCAFSQQKRGYKMGPHFQIAVNKDYLALWLSFIDNPKGEEKMAATFIKNPKKILTIPADFDVSLDHTITKTEKVGATDIIRDLQRWKNVKKGEFQIGKVFPKEFFKKKTNEEFLLESDTVFAKLIPIYQEAIGAVKD</sequence>
<name>A0A0R1MU86_9LACO</name>
<organism evidence="1 2">
    <name type="scientific">Liquorilactobacillus hordei DSM 19519</name>
    <dbReference type="NCBI Taxonomy" id="1423759"/>
    <lineage>
        <taxon>Bacteria</taxon>
        <taxon>Bacillati</taxon>
        <taxon>Bacillota</taxon>
        <taxon>Bacilli</taxon>
        <taxon>Lactobacillales</taxon>
        <taxon>Lactobacillaceae</taxon>
        <taxon>Liquorilactobacillus</taxon>
    </lineage>
</organism>
<keyword evidence="2" id="KW-1185">Reference proteome</keyword>
<comment type="caution">
    <text evidence="1">The sequence shown here is derived from an EMBL/GenBank/DDBJ whole genome shotgun (WGS) entry which is preliminary data.</text>
</comment>
<dbReference type="SUPFAM" id="SSF142913">
    <property type="entry name" value="YktB/PF0168-like"/>
    <property type="match status" value="1"/>
</dbReference>
<dbReference type="Pfam" id="PF06335">
    <property type="entry name" value="DUF1054"/>
    <property type="match status" value="1"/>
</dbReference>
<dbReference type="Proteomes" id="UP000051448">
    <property type="component" value="Unassembled WGS sequence"/>
</dbReference>
<proteinExistence type="predicted"/>
<protein>
    <submittedName>
        <fullName evidence="1">Uncharacterized protein</fullName>
    </submittedName>
</protein>
<accession>A0A0R1MU86</accession>
<dbReference type="GeneID" id="98311629"/>
<dbReference type="PIRSF" id="PIRSF021332">
    <property type="entry name" value="DUF1054"/>
    <property type="match status" value="1"/>
</dbReference>
<reference evidence="1 2" key="1">
    <citation type="journal article" date="2015" name="Genome Announc.">
        <title>Expanding the biotechnology potential of lactobacilli through comparative genomics of 213 strains and associated genera.</title>
        <authorList>
            <person name="Sun Z."/>
            <person name="Harris H.M."/>
            <person name="McCann A."/>
            <person name="Guo C."/>
            <person name="Argimon S."/>
            <person name="Zhang W."/>
            <person name="Yang X."/>
            <person name="Jeffery I.B."/>
            <person name="Cooney J.C."/>
            <person name="Kagawa T.F."/>
            <person name="Liu W."/>
            <person name="Song Y."/>
            <person name="Salvetti E."/>
            <person name="Wrobel A."/>
            <person name="Rasinkangas P."/>
            <person name="Parkhill J."/>
            <person name="Rea M.C."/>
            <person name="O'Sullivan O."/>
            <person name="Ritari J."/>
            <person name="Douillard F.P."/>
            <person name="Paul Ross R."/>
            <person name="Yang R."/>
            <person name="Briner A.E."/>
            <person name="Felis G.E."/>
            <person name="de Vos W.M."/>
            <person name="Barrangou R."/>
            <person name="Klaenhammer T.R."/>
            <person name="Caufield P.W."/>
            <person name="Cui Y."/>
            <person name="Zhang H."/>
            <person name="O'Toole P.W."/>
        </authorList>
    </citation>
    <scope>NUCLEOTIDE SEQUENCE [LARGE SCALE GENOMIC DNA]</scope>
    <source>
        <strain evidence="1 2">DSM 19519</strain>
    </source>
</reference>
<dbReference type="EMBL" id="AZDX01000007">
    <property type="protein sequence ID" value="KRL07224.1"/>
    <property type="molecule type" value="Genomic_DNA"/>
</dbReference>
<dbReference type="InterPro" id="IPR053707">
    <property type="entry name" value="UPF0637_domain_sf"/>
</dbReference>
<evidence type="ECO:0000313" key="1">
    <source>
        <dbReference type="EMBL" id="KRL07224.1"/>
    </source>
</evidence>
<dbReference type="Gene3D" id="3.30.930.20">
    <property type="entry name" value="Protein of unknown function DUF1054"/>
    <property type="match status" value="1"/>
</dbReference>
<gene>
    <name evidence="1" type="ORF">FC92_GL002000</name>
</gene>
<dbReference type="InterPro" id="IPR009403">
    <property type="entry name" value="UPF0637"/>
</dbReference>
<dbReference type="OrthoDB" id="9812818at2"/>
<dbReference type="RefSeq" id="WP_057869180.1">
    <property type="nucleotide sequence ID" value="NZ_AZDX01000007.1"/>
</dbReference>
<dbReference type="PATRIC" id="fig|1423759.3.peg.2092"/>
<dbReference type="STRING" id="1423759.FC92_GL002000"/>
<dbReference type="AlphaFoldDB" id="A0A0R1MU86"/>